<evidence type="ECO:0000313" key="8">
    <source>
        <dbReference type="Proteomes" id="UP001431209"/>
    </source>
</evidence>
<accession>A0AAW2ZMB5</accession>
<protein>
    <recommendedName>
        <fullName evidence="3">UDP-N-acetylglucosamine diphosphorylase</fullName>
        <ecNumber evidence="3">2.7.7.23</ecNumber>
    </recommendedName>
</protein>
<comment type="similarity">
    <text evidence="2">Belongs to the UDPGP type 1 family.</text>
</comment>
<evidence type="ECO:0000256" key="4">
    <source>
        <dbReference type="ARBA" id="ARBA00022679"/>
    </source>
</evidence>
<name>A0AAW2ZMB5_9EUKA</name>
<dbReference type="CDD" id="cd04193">
    <property type="entry name" value="UDPGlcNAc_PPase"/>
    <property type="match status" value="1"/>
</dbReference>
<keyword evidence="8" id="KW-1185">Reference proteome</keyword>
<dbReference type="GO" id="GO:0003977">
    <property type="term" value="F:UDP-N-acetylglucosamine diphosphorylase activity"/>
    <property type="evidence" value="ECO:0007669"/>
    <property type="project" value="UniProtKB-EC"/>
</dbReference>
<evidence type="ECO:0000313" key="7">
    <source>
        <dbReference type="EMBL" id="KAL0490610.1"/>
    </source>
</evidence>
<dbReference type="GO" id="GO:0006048">
    <property type="term" value="P:UDP-N-acetylglucosamine biosynthetic process"/>
    <property type="evidence" value="ECO:0007669"/>
    <property type="project" value="TreeGrafter"/>
</dbReference>
<dbReference type="Proteomes" id="UP001431209">
    <property type="component" value="Unassembled WGS sequence"/>
</dbReference>
<dbReference type="SUPFAM" id="SSF53448">
    <property type="entry name" value="Nucleotide-diphospho-sugar transferases"/>
    <property type="match status" value="1"/>
</dbReference>
<dbReference type="PANTHER" id="PTHR11952">
    <property type="entry name" value="UDP- GLUCOSE PYROPHOSPHORYLASE"/>
    <property type="match status" value="1"/>
</dbReference>
<dbReference type="PANTHER" id="PTHR11952:SF2">
    <property type="entry name" value="LD24639P"/>
    <property type="match status" value="1"/>
</dbReference>
<dbReference type="InterPro" id="IPR002618">
    <property type="entry name" value="UDPGP_fam"/>
</dbReference>
<gene>
    <name evidence="7" type="ORF">AKO1_003399</name>
</gene>
<comment type="caution">
    <text evidence="7">The sequence shown here is derived from an EMBL/GenBank/DDBJ whole genome shotgun (WGS) entry which is preliminary data.</text>
</comment>
<evidence type="ECO:0000256" key="6">
    <source>
        <dbReference type="ARBA" id="ARBA00048493"/>
    </source>
</evidence>
<dbReference type="EC" id="2.7.7.23" evidence="3"/>
<organism evidence="7 8">
    <name type="scientific">Acrasis kona</name>
    <dbReference type="NCBI Taxonomy" id="1008807"/>
    <lineage>
        <taxon>Eukaryota</taxon>
        <taxon>Discoba</taxon>
        <taxon>Heterolobosea</taxon>
        <taxon>Tetramitia</taxon>
        <taxon>Eutetramitia</taxon>
        <taxon>Acrasidae</taxon>
        <taxon>Acrasis</taxon>
    </lineage>
</organism>
<keyword evidence="5" id="KW-0548">Nucleotidyltransferase</keyword>
<proteinExistence type="inferred from homology"/>
<evidence type="ECO:0000256" key="5">
    <source>
        <dbReference type="ARBA" id="ARBA00022695"/>
    </source>
</evidence>
<dbReference type="EMBL" id="JAOPGA020001704">
    <property type="protein sequence ID" value="KAL0490610.1"/>
    <property type="molecule type" value="Genomic_DNA"/>
</dbReference>
<dbReference type="Pfam" id="PF01704">
    <property type="entry name" value="UDPGP"/>
    <property type="match status" value="1"/>
</dbReference>
<evidence type="ECO:0000256" key="2">
    <source>
        <dbReference type="ARBA" id="ARBA00010401"/>
    </source>
</evidence>
<evidence type="ECO:0000256" key="3">
    <source>
        <dbReference type="ARBA" id="ARBA00012457"/>
    </source>
</evidence>
<dbReference type="InterPro" id="IPR039741">
    <property type="entry name" value="UDP-sugar_pyrophosphorylase"/>
</dbReference>
<comment type="catalytic activity">
    <reaction evidence="6">
        <text>N-acetyl-alpha-D-glucosamine 1-phosphate + UTP + H(+) = UDP-N-acetyl-alpha-D-glucosamine + diphosphate</text>
        <dbReference type="Rhea" id="RHEA:13509"/>
        <dbReference type="ChEBI" id="CHEBI:15378"/>
        <dbReference type="ChEBI" id="CHEBI:33019"/>
        <dbReference type="ChEBI" id="CHEBI:46398"/>
        <dbReference type="ChEBI" id="CHEBI:57705"/>
        <dbReference type="ChEBI" id="CHEBI:57776"/>
        <dbReference type="EC" id="2.7.7.23"/>
    </reaction>
</comment>
<dbReference type="InterPro" id="IPR029044">
    <property type="entry name" value="Nucleotide-diphossugar_trans"/>
</dbReference>
<dbReference type="Gene3D" id="3.90.550.10">
    <property type="entry name" value="Spore Coat Polysaccharide Biosynthesis Protein SpsA, Chain A"/>
    <property type="match status" value="1"/>
</dbReference>
<keyword evidence="4" id="KW-0808">Transferase</keyword>
<dbReference type="AlphaFoldDB" id="A0AAW2ZMB5"/>
<feature type="non-terminal residue" evidence="7">
    <location>
        <position position="1"/>
    </location>
</feature>
<reference evidence="7 8" key="1">
    <citation type="submission" date="2024-03" db="EMBL/GenBank/DDBJ databases">
        <title>The Acrasis kona genome and developmental transcriptomes reveal deep origins of eukaryotic multicellular pathways.</title>
        <authorList>
            <person name="Sheikh S."/>
            <person name="Fu C.-J."/>
            <person name="Brown M.W."/>
            <person name="Baldauf S.L."/>
        </authorList>
    </citation>
    <scope>NUCLEOTIDE SEQUENCE [LARGE SCALE GENOMIC DNA]</scope>
    <source>
        <strain evidence="7 8">ATCC MYA-3509</strain>
    </source>
</reference>
<comment type="pathway">
    <text evidence="1">Nucleotide-sugar biosynthesis; UDP-N-acetyl-alpha-D-glucosamine biosynthesis; UDP-N-acetyl-alpha-D-glucosamine from N-acetyl-alpha-D-glucosamine 1-phosphate: step 1/1.</text>
</comment>
<sequence>STEERFHRQTKRFGDANQSQVLQYWGEISEDERIKLLDQLETLPVTSLEHLNEIYKHSIEEKKGTENINPFPNTEIAVLKSVDKENAKKWHDYGLSLIAQSKVGVLLLAGGQGTRLGSTLPKGMYDLKLGSKKTLFQLQAERILKLVKLAQEKVPGSNPVIHWYIMTSDFTGEVSSEFFKKHNFFGLDESTVHFFSQESLPCMSYPDGKIILESKSSVALAPNGNGGVYTSLKNTKMLQHMKDHGVEHIHSYCVDNILVKVADPTFIAYCIERNADVGSKVVAKRDAHEPVGVFAIKDGDYNVVEYSEITKQMAETIDPETNRLAFNAGNIANFYYKTEFLEYCADKMEKQEDYHIAKKKIPTVGNTSVDGIKLELFNFDVVPLTKKVALLEVARETDFSPLKNSPEAKSDNPQTCRQHLSEINKMYLEQAGAVVEGEVDEKNGLYCEISPLVSYEGEGLEALVKGKTIKLPYILE</sequence>
<evidence type="ECO:0000256" key="1">
    <source>
        <dbReference type="ARBA" id="ARBA00005208"/>
    </source>
</evidence>